<evidence type="ECO:0000256" key="3">
    <source>
        <dbReference type="ARBA" id="ARBA00022490"/>
    </source>
</evidence>
<proteinExistence type="inferred from homology"/>
<keyword evidence="6" id="KW-0009">Actin-binding</keyword>
<evidence type="ECO:0000256" key="4">
    <source>
        <dbReference type="ARBA" id="ARBA00022741"/>
    </source>
</evidence>
<dbReference type="Pfam" id="PF00022">
    <property type="entry name" value="Actin"/>
    <property type="match status" value="1"/>
</dbReference>
<dbReference type="SUPFAM" id="SSF53067">
    <property type="entry name" value="Actin-like ATPase domain"/>
    <property type="match status" value="2"/>
</dbReference>
<dbReference type="FunFam" id="3.30.420.40:FF:000050">
    <property type="entry name" value="Actin, alpha skeletal muscle"/>
    <property type="match status" value="1"/>
</dbReference>
<keyword evidence="4" id="KW-0547">Nucleotide-binding</keyword>
<dbReference type="CDD" id="cd10220">
    <property type="entry name" value="ASKHA_NBD_Arp2"/>
    <property type="match status" value="1"/>
</dbReference>
<keyword evidence="3" id="KW-0963">Cytoplasm</keyword>
<evidence type="ECO:0000313" key="8">
    <source>
        <dbReference type="EMBL" id="CDZ97993.1"/>
    </source>
</evidence>
<dbReference type="GO" id="GO:0034314">
    <property type="term" value="P:Arp2/3 complex-mediated actin nucleation"/>
    <property type="evidence" value="ECO:0007669"/>
    <property type="project" value="UniProtKB-ARBA"/>
</dbReference>
<evidence type="ECO:0000256" key="5">
    <source>
        <dbReference type="ARBA" id="ARBA00022840"/>
    </source>
</evidence>
<comment type="subcellular location">
    <subcellularLocation>
        <location evidence="1">Cytoplasm</location>
        <location evidence="1">Cytoskeleton</location>
    </subcellularLocation>
</comment>
<comment type="similarity">
    <text evidence="2">Belongs to the actin family. ARP2 subfamily.</text>
</comment>
<dbReference type="Gene3D" id="3.90.640.10">
    <property type="entry name" value="Actin, Chain A, domain 4"/>
    <property type="match status" value="1"/>
</dbReference>
<dbReference type="InterPro" id="IPR020902">
    <property type="entry name" value="Actin/actin-like_CS"/>
</dbReference>
<dbReference type="PRINTS" id="PR00190">
    <property type="entry name" value="ACTIN"/>
</dbReference>
<evidence type="ECO:0000256" key="6">
    <source>
        <dbReference type="ARBA" id="ARBA00023203"/>
    </source>
</evidence>
<dbReference type="InterPro" id="IPR043129">
    <property type="entry name" value="ATPase_NBD"/>
</dbReference>
<sequence>MKKLCSLDRPSSLLQSIWSILSTFKPSSPSISFNRHRQSIQMSYDSSVPLIVDNGTGFVKCGYAGSNFPEHVFPSIVGRPILRAEERLGNQEISDLMIGDQAAEHRSFLNVTHPMEHGIVKNWEDMIHLWDYTFREKLQVDPAGRKVLLTEPPMNPKRNREKMAEVMFENFNVGGVYVAIQAVLTLYAQGLQTGVVVDSGDGVTHIVPVYEGYALPHLTRRLDVAGRDVTRYLIKLLLMRGYAFNRTADFETVRGIKEKLCYTSYDLEQDKRLSEDTTVLVENYTLPDGRVIKVGSERFEAPECMFQPHLVDVEQPGMAELLFQTIQAGAVDIRQELYKHIVLSGGSSMYPGLPSRLEKEMKQLYLSKVLNGDASRLKNFKIRIEDPPRRKHMVFLGGAVLADIMKSREEFWVSKAEWEEQGVRALDRLSRSE</sequence>
<keyword evidence="7" id="KW-0206">Cytoskeleton</keyword>
<dbReference type="SMART" id="SM00268">
    <property type="entry name" value="ACTIN"/>
    <property type="match status" value="1"/>
</dbReference>
<name>A0A0F7SJY3_PHARH</name>
<protein>
    <submittedName>
        <fullName evidence="8">Actin actin-like protein</fullName>
    </submittedName>
</protein>
<dbReference type="GO" id="GO:0005856">
    <property type="term" value="C:cytoskeleton"/>
    <property type="evidence" value="ECO:0007669"/>
    <property type="project" value="UniProtKB-SubCell"/>
</dbReference>
<dbReference type="PROSITE" id="PS01132">
    <property type="entry name" value="ACTINS_ACT_LIKE"/>
    <property type="match status" value="1"/>
</dbReference>
<organism evidence="8">
    <name type="scientific">Phaffia rhodozyma</name>
    <name type="common">Yeast</name>
    <name type="synonym">Xanthophyllomyces dendrorhous</name>
    <dbReference type="NCBI Taxonomy" id="264483"/>
    <lineage>
        <taxon>Eukaryota</taxon>
        <taxon>Fungi</taxon>
        <taxon>Dikarya</taxon>
        <taxon>Basidiomycota</taxon>
        <taxon>Agaricomycotina</taxon>
        <taxon>Tremellomycetes</taxon>
        <taxon>Cystofilobasidiales</taxon>
        <taxon>Mrakiaceae</taxon>
        <taxon>Phaffia</taxon>
    </lineage>
</organism>
<dbReference type="EMBL" id="LN483273">
    <property type="protein sequence ID" value="CDZ97993.1"/>
    <property type="molecule type" value="Genomic_DNA"/>
</dbReference>
<dbReference type="Gene3D" id="3.30.420.40">
    <property type="match status" value="2"/>
</dbReference>
<keyword evidence="5" id="KW-0067">ATP-binding</keyword>
<dbReference type="InterPro" id="IPR004000">
    <property type="entry name" value="Actin"/>
</dbReference>
<dbReference type="AlphaFoldDB" id="A0A0F7SJY3"/>
<evidence type="ECO:0000256" key="1">
    <source>
        <dbReference type="ARBA" id="ARBA00004245"/>
    </source>
</evidence>
<evidence type="ECO:0000256" key="7">
    <source>
        <dbReference type="ARBA" id="ARBA00023212"/>
    </source>
</evidence>
<dbReference type="GO" id="GO:0003779">
    <property type="term" value="F:actin binding"/>
    <property type="evidence" value="ECO:0007669"/>
    <property type="project" value="UniProtKB-KW"/>
</dbReference>
<dbReference type="GO" id="GO:0005524">
    <property type="term" value="F:ATP binding"/>
    <property type="evidence" value="ECO:0007669"/>
    <property type="project" value="UniProtKB-KW"/>
</dbReference>
<dbReference type="PANTHER" id="PTHR11937">
    <property type="entry name" value="ACTIN"/>
    <property type="match status" value="1"/>
</dbReference>
<accession>A0A0F7SJY3</accession>
<dbReference type="FunFam" id="3.90.640.10:FF:000005">
    <property type="entry name" value="Actin-related protein 2"/>
    <property type="match status" value="1"/>
</dbReference>
<evidence type="ECO:0000256" key="2">
    <source>
        <dbReference type="ARBA" id="ARBA00010121"/>
    </source>
</evidence>
<reference evidence="8" key="1">
    <citation type="submission" date="2014-08" db="EMBL/GenBank/DDBJ databases">
        <authorList>
            <person name="Sharma Rahul"/>
            <person name="Thines Marco"/>
        </authorList>
    </citation>
    <scope>NUCLEOTIDE SEQUENCE</scope>
</reference>